<comment type="caution">
    <text evidence="10">The sequence shown here is derived from an EMBL/GenBank/DDBJ whole genome shotgun (WGS) entry which is preliminary data.</text>
</comment>
<evidence type="ECO:0000256" key="7">
    <source>
        <dbReference type="SAM" id="Coils"/>
    </source>
</evidence>
<evidence type="ECO:0000256" key="4">
    <source>
        <dbReference type="ARBA" id="ARBA00023175"/>
    </source>
</evidence>
<dbReference type="GO" id="GO:0005886">
    <property type="term" value="C:plasma membrane"/>
    <property type="evidence" value="ECO:0007669"/>
    <property type="project" value="TreeGrafter"/>
</dbReference>
<reference evidence="10 11" key="1">
    <citation type="journal article" date="2018" name="Nat. Ecol. Evol.">
        <title>Genomic signatures of mitonuclear coevolution across populations of Tigriopus californicus.</title>
        <authorList>
            <person name="Barreto F.S."/>
            <person name="Watson E.T."/>
            <person name="Lima T.G."/>
            <person name="Willett C.S."/>
            <person name="Edmands S."/>
            <person name="Li W."/>
            <person name="Burton R.S."/>
        </authorList>
    </citation>
    <scope>NUCLEOTIDE SEQUENCE [LARGE SCALE GENOMIC DNA]</scope>
    <source>
        <strain evidence="10 11">San Diego</strain>
    </source>
</reference>
<feature type="region of interest" description="Disordered" evidence="8">
    <location>
        <begin position="601"/>
        <end position="636"/>
    </location>
</feature>
<evidence type="ECO:0000256" key="8">
    <source>
        <dbReference type="SAM" id="MobiDB-lite"/>
    </source>
</evidence>
<dbReference type="Gene3D" id="3.40.850.10">
    <property type="entry name" value="Kinesin motor domain"/>
    <property type="match status" value="1"/>
</dbReference>
<dbReference type="Gene3D" id="1.20.120.720">
    <property type="entry name" value="Myosin VI head, motor domain, U50 subdomain"/>
    <property type="match status" value="1"/>
</dbReference>
<evidence type="ECO:0000313" key="10">
    <source>
        <dbReference type="EMBL" id="TRY71685.1"/>
    </source>
</evidence>
<dbReference type="Pfam" id="PF21521">
    <property type="entry name" value="MYO6_lever"/>
    <property type="match status" value="1"/>
</dbReference>
<dbReference type="GO" id="GO:0016459">
    <property type="term" value="C:myosin complex"/>
    <property type="evidence" value="ECO:0007669"/>
    <property type="project" value="UniProtKB-KW"/>
</dbReference>
<dbReference type="Gene3D" id="3.30.70.1590">
    <property type="match status" value="1"/>
</dbReference>
<dbReference type="SMART" id="SM00242">
    <property type="entry name" value="MYSc"/>
    <property type="match status" value="1"/>
</dbReference>
<dbReference type="PRINTS" id="PR00193">
    <property type="entry name" value="MYOSINHEAVY"/>
</dbReference>
<dbReference type="GO" id="GO:0051015">
    <property type="term" value="F:actin filament binding"/>
    <property type="evidence" value="ECO:0007669"/>
    <property type="project" value="TreeGrafter"/>
</dbReference>
<dbReference type="PROSITE" id="PS51456">
    <property type="entry name" value="MYOSIN_MOTOR"/>
    <property type="match status" value="1"/>
</dbReference>
<keyword evidence="3 6" id="KW-0518">Myosin</keyword>
<dbReference type="PANTHER" id="PTHR13140">
    <property type="entry name" value="MYOSIN"/>
    <property type="match status" value="1"/>
</dbReference>
<gene>
    <name evidence="10" type="ORF">TCAL_03149</name>
</gene>
<dbReference type="Gene3D" id="6.10.220.10">
    <property type="match status" value="1"/>
</dbReference>
<dbReference type="GO" id="GO:0030048">
    <property type="term" value="P:actin filament-based movement"/>
    <property type="evidence" value="ECO:0007669"/>
    <property type="project" value="TreeGrafter"/>
</dbReference>
<dbReference type="CDD" id="cd21759">
    <property type="entry name" value="CBD_MYO6-like"/>
    <property type="match status" value="1"/>
</dbReference>
<dbReference type="OMA" id="LNKGCTQ"/>
<dbReference type="Pfam" id="PF16521">
    <property type="entry name" value="Myosin-VI_CBD"/>
    <property type="match status" value="1"/>
</dbReference>
<accession>A0A553P1W6</accession>
<dbReference type="GO" id="GO:0005524">
    <property type="term" value="F:ATP binding"/>
    <property type="evidence" value="ECO:0007669"/>
    <property type="project" value="UniProtKB-KW"/>
</dbReference>
<evidence type="ECO:0000256" key="2">
    <source>
        <dbReference type="ARBA" id="ARBA00022840"/>
    </source>
</evidence>
<keyword evidence="5 6" id="KW-0009">Actin-binding</keyword>
<dbReference type="AlphaFoldDB" id="A0A553P1W6"/>
<dbReference type="Proteomes" id="UP000318571">
    <property type="component" value="Chromosome 7"/>
</dbReference>
<dbReference type="EMBL" id="VCGU01000008">
    <property type="protein sequence ID" value="TRY71685.1"/>
    <property type="molecule type" value="Genomic_DNA"/>
</dbReference>
<dbReference type="PANTHER" id="PTHR13140:SF745">
    <property type="entry name" value="UNCONVENTIONAL MYOSIN-VI"/>
    <property type="match status" value="1"/>
</dbReference>
<dbReference type="GO" id="GO:0000146">
    <property type="term" value="F:microfilament motor activity"/>
    <property type="evidence" value="ECO:0007669"/>
    <property type="project" value="TreeGrafter"/>
</dbReference>
<dbReference type="InterPro" id="IPR032412">
    <property type="entry name" value="Myosin-VI_CBD"/>
</dbReference>
<evidence type="ECO:0000256" key="6">
    <source>
        <dbReference type="PROSITE-ProRule" id="PRU00782"/>
    </source>
</evidence>
<feature type="coiled-coil region" evidence="7">
    <location>
        <begin position="512"/>
        <end position="546"/>
    </location>
</feature>
<dbReference type="InterPro" id="IPR001609">
    <property type="entry name" value="Myosin_head_motor_dom-like"/>
</dbReference>
<keyword evidence="2" id="KW-0067">ATP-binding</keyword>
<organism evidence="10 11">
    <name type="scientific">Tigriopus californicus</name>
    <name type="common">Marine copepod</name>
    <dbReference type="NCBI Taxonomy" id="6832"/>
    <lineage>
        <taxon>Eukaryota</taxon>
        <taxon>Metazoa</taxon>
        <taxon>Ecdysozoa</taxon>
        <taxon>Arthropoda</taxon>
        <taxon>Crustacea</taxon>
        <taxon>Multicrustacea</taxon>
        <taxon>Hexanauplia</taxon>
        <taxon>Copepoda</taxon>
        <taxon>Harpacticoida</taxon>
        <taxon>Harpacticidae</taxon>
        <taxon>Tigriopus</taxon>
    </lineage>
</organism>
<keyword evidence="11" id="KW-1185">Reference proteome</keyword>
<evidence type="ECO:0000256" key="1">
    <source>
        <dbReference type="ARBA" id="ARBA00022741"/>
    </source>
</evidence>
<dbReference type="Gene3D" id="1.20.58.530">
    <property type="match status" value="1"/>
</dbReference>
<evidence type="ECO:0000259" key="9">
    <source>
        <dbReference type="PROSITE" id="PS51456"/>
    </source>
</evidence>
<protein>
    <recommendedName>
        <fullName evidence="9">Myosin motor domain-containing protein</fullName>
    </recommendedName>
</protein>
<feature type="domain" description="Myosin motor" evidence="9">
    <location>
        <begin position="1"/>
        <end position="440"/>
    </location>
</feature>
<feature type="region of interest" description="Actin-binding" evidence="6">
    <location>
        <begin position="320"/>
        <end position="342"/>
    </location>
</feature>
<name>A0A553P1W6_TIGCA</name>
<dbReference type="PROSITE" id="PS50096">
    <property type="entry name" value="IQ"/>
    <property type="match status" value="1"/>
</dbReference>
<dbReference type="InterPro" id="IPR049016">
    <property type="entry name" value="MYO6_lever"/>
</dbReference>
<dbReference type="GO" id="GO:0007015">
    <property type="term" value="P:actin filament organization"/>
    <property type="evidence" value="ECO:0007669"/>
    <property type="project" value="TreeGrafter"/>
</dbReference>
<comment type="caution">
    <text evidence="6">Lacks conserved residue(s) required for the propagation of feature annotation.</text>
</comment>
<keyword evidence="4" id="KW-0505">Motor protein</keyword>
<evidence type="ECO:0000256" key="5">
    <source>
        <dbReference type="ARBA" id="ARBA00023203"/>
    </source>
</evidence>
<dbReference type="FunFam" id="3.30.70.1590:FF:000002">
    <property type="entry name" value="unconventional myosin-VI isoform X1"/>
    <property type="match status" value="1"/>
</dbReference>
<dbReference type="SUPFAM" id="SSF52540">
    <property type="entry name" value="P-loop containing nucleoside triphosphate hydrolases"/>
    <property type="match status" value="1"/>
</dbReference>
<keyword evidence="1" id="KW-0547">Nucleotide-binding</keyword>
<dbReference type="Pfam" id="PF00063">
    <property type="entry name" value="Myosin_head"/>
    <property type="match status" value="1"/>
</dbReference>
<comment type="similarity">
    <text evidence="6">Belongs to the TRAFAC class myosin-kinesin ATPase superfamily. Myosin family.</text>
</comment>
<dbReference type="InterPro" id="IPR027417">
    <property type="entry name" value="P-loop_NTPase"/>
</dbReference>
<proteinExistence type="inferred from homology"/>
<dbReference type="GO" id="GO:0030139">
    <property type="term" value="C:endocytic vesicle"/>
    <property type="evidence" value="ECO:0007669"/>
    <property type="project" value="TreeGrafter"/>
</dbReference>
<evidence type="ECO:0000256" key="3">
    <source>
        <dbReference type="ARBA" id="ARBA00023123"/>
    </source>
</evidence>
<dbReference type="STRING" id="6832.A0A553P1W6"/>
<dbReference type="InterPro" id="IPR036961">
    <property type="entry name" value="Kinesin_motor_dom_sf"/>
</dbReference>
<dbReference type="FunFam" id="1.20.58.530:FF:000006">
    <property type="entry name" value="Putative unconventional myosin-VI"/>
    <property type="match status" value="1"/>
</dbReference>
<sequence length="851" mass="98200">MDTHVRQQVYSTIATVLHLGNIEFEDDPDDNRGGCRVTDDSEESLQVVASLMGLDADELRRSLTASVMQAAKGGYKGTVIMVPLKVHEATNARDALAKAIYSSLFDFIVKQINDSIPFEQSSYYIGVLDIAGFEYFTVNSFEQFCINYCNEKLQQFFNQRILKDEQELYEREGLGVKRISFVDNQDCIDLIEAKGNGIFSLLDEESKLPKPSPQHFASAVHEHNGSHFRLALPRKSKLREHREIRDDDGFIIRHFAGAVCYQTAQFIEKNNDALHASLAALVQECQNAFTQSLFATGDKKSAPKGKLTFISVGSKFQTQLASLMEKLESTGTSFIRCIKPNVKMVARTFEGGSILSQLQCAGMTSVLELMQQGYPSRTQFSELYSMYKKYMPPKLARLDPRLFCKALFKALGLDDNDFKFGLTKVFFRPGKFAEFDQMMKADPKHLQRLIEKVYHWILCSQWKKAQWGALSVIKLKNKIIYRREALVVIQKYARMHLAKKRHAPRFKAIKRLRKLVEQITQIEKMSQNLTKDQAAVKQNAQELNKELQAEIGWVRATFPVKTSVLDARYQLLVDKIYGAIDSAQNKIKDQKIAEEQERMKKLQREMEAEKQRKVDEEKRRAQTEQEKKLKAEMEAKRKVEDAAMQRKLADKAEKVNEEAPTQKFDLSKWKYIEIRDSMNTSCDIELLYACRTEIFRRLRVYREWKYDNAKTSPGSKKIYHVPPCILEEVEKFKQANISTLDQTVNTTQRYFRLDFPRHVENSNGSSEPLEPGRWYAHFDGNWIARQMEVFPDENPTLLMAGKDDNRMCGFHLEETGLTRQKGAEILQKSFEKRWAKYGGPLYTPIYHRKGK</sequence>
<evidence type="ECO:0000313" key="11">
    <source>
        <dbReference type="Proteomes" id="UP000318571"/>
    </source>
</evidence>
<keyword evidence="7" id="KW-0175">Coiled coil</keyword>